<dbReference type="Pfam" id="PF00722">
    <property type="entry name" value="Glyco_hydro_16"/>
    <property type="match status" value="1"/>
</dbReference>
<feature type="signal peptide" evidence="2">
    <location>
        <begin position="1"/>
        <end position="19"/>
    </location>
</feature>
<evidence type="ECO:0000259" key="3">
    <source>
        <dbReference type="PROSITE" id="PS51762"/>
    </source>
</evidence>
<dbReference type="Gene3D" id="2.60.120.200">
    <property type="match status" value="1"/>
</dbReference>
<feature type="domain" description="GH16" evidence="3">
    <location>
        <begin position="67"/>
        <end position="308"/>
    </location>
</feature>
<keyword evidence="1" id="KW-0812">Transmembrane</keyword>
<gene>
    <name evidence="4" type="ORF">EDD36DRAFT_440329</name>
</gene>
<evidence type="ECO:0000313" key="5">
    <source>
        <dbReference type="Proteomes" id="UP001203852"/>
    </source>
</evidence>
<dbReference type="PROSITE" id="PS51762">
    <property type="entry name" value="GH16_2"/>
    <property type="match status" value="1"/>
</dbReference>
<keyword evidence="1" id="KW-1133">Transmembrane helix</keyword>
<dbReference type="GO" id="GO:0004553">
    <property type="term" value="F:hydrolase activity, hydrolyzing O-glycosyl compounds"/>
    <property type="evidence" value="ECO:0007669"/>
    <property type="project" value="InterPro"/>
</dbReference>
<keyword evidence="1" id="KW-0472">Membrane</keyword>
<protein>
    <submittedName>
        <fullName evidence="4">Concanavalin A-like lectin/glucanase domain-containing protein</fullName>
    </submittedName>
</protein>
<evidence type="ECO:0000256" key="2">
    <source>
        <dbReference type="SAM" id="SignalP"/>
    </source>
</evidence>
<dbReference type="InterPro" id="IPR000757">
    <property type="entry name" value="Beta-glucanase-like"/>
</dbReference>
<dbReference type="CDD" id="cd00413">
    <property type="entry name" value="Glyco_hydrolase_16"/>
    <property type="match status" value="1"/>
</dbReference>
<evidence type="ECO:0000313" key="4">
    <source>
        <dbReference type="EMBL" id="KAI1612149.1"/>
    </source>
</evidence>
<feature type="chain" id="PRO_5042886883" evidence="2">
    <location>
        <begin position="20"/>
        <end position="361"/>
    </location>
</feature>
<dbReference type="GO" id="GO:0005975">
    <property type="term" value="P:carbohydrate metabolic process"/>
    <property type="evidence" value="ECO:0007669"/>
    <property type="project" value="InterPro"/>
</dbReference>
<keyword evidence="5" id="KW-1185">Reference proteome</keyword>
<dbReference type="Proteomes" id="UP001203852">
    <property type="component" value="Unassembled WGS sequence"/>
</dbReference>
<organism evidence="4 5">
    <name type="scientific">Exophiala viscosa</name>
    <dbReference type="NCBI Taxonomy" id="2486360"/>
    <lineage>
        <taxon>Eukaryota</taxon>
        <taxon>Fungi</taxon>
        <taxon>Dikarya</taxon>
        <taxon>Ascomycota</taxon>
        <taxon>Pezizomycotina</taxon>
        <taxon>Eurotiomycetes</taxon>
        <taxon>Chaetothyriomycetidae</taxon>
        <taxon>Chaetothyriales</taxon>
        <taxon>Herpotrichiellaceae</taxon>
        <taxon>Exophiala</taxon>
    </lineage>
</organism>
<evidence type="ECO:0000256" key="1">
    <source>
        <dbReference type="SAM" id="Phobius"/>
    </source>
</evidence>
<name>A0AAN6DT17_9EURO</name>
<proteinExistence type="predicted"/>
<reference evidence="4" key="1">
    <citation type="journal article" date="2022" name="bioRxiv">
        <title>Deciphering the potential niche of two novel black yeast fungi from a biological soil crust based on their genomes, phenotypes, and melanin regulation.</title>
        <authorList>
            <consortium name="DOE Joint Genome Institute"/>
            <person name="Carr E.C."/>
            <person name="Barton Q."/>
            <person name="Grambo S."/>
            <person name="Sullivan M."/>
            <person name="Renfro C.M."/>
            <person name="Kuo A."/>
            <person name="Pangilinan J."/>
            <person name="Lipzen A."/>
            <person name="Keymanesh K."/>
            <person name="Savage E."/>
            <person name="Barry K."/>
            <person name="Grigoriev I.V."/>
            <person name="Riekhof W.R."/>
            <person name="Harris S.S."/>
        </authorList>
    </citation>
    <scope>NUCLEOTIDE SEQUENCE</scope>
    <source>
        <strain evidence="4">JF 03-4F</strain>
    </source>
</reference>
<comment type="caution">
    <text evidence="4">The sequence shown here is derived from an EMBL/GenBank/DDBJ whole genome shotgun (WGS) entry which is preliminary data.</text>
</comment>
<dbReference type="AlphaFoldDB" id="A0AAN6DT17"/>
<dbReference type="InterPro" id="IPR013320">
    <property type="entry name" value="ConA-like_dom_sf"/>
</dbReference>
<keyword evidence="2" id="KW-0732">Signal</keyword>
<dbReference type="EMBL" id="MU404355">
    <property type="protein sequence ID" value="KAI1612149.1"/>
    <property type="molecule type" value="Genomic_DNA"/>
</dbReference>
<dbReference type="SUPFAM" id="SSF49899">
    <property type="entry name" value="Concanavalin A-like lectins/glucanases"/>
    <property type="match status" value="1"/>
</dbReference>
<accession>A0AAN6DT17</accession>
<sequence>MTTVTGLLLALSWTGSCVSQHQHGHSHLEPRAAATDCSLYQVSGQSATPFENYRFLDFRSLSNYTASEPAEITTQQDSGEEAVTSPYFNSSTFEDVFQILSGVRNPDSNPPMIYSAQNAYISAAESADGSDTYLTVRTSRNKDFQSVAQMRSVESVLHASMRICMKVLEDSNDTVAAGAVVGFFTYKSDTQETDIEILTKRSHHQFQVTNQPSTTEPAGTSNVSLATGKNWTDWAEYRVDWLQGQTIWYIDDVLGYQTTNSVPTEASALMLNLWSNGGSFSGNMSVGAQVRIAVQYIEMVYNTTDDATSGGTATRCNVDGVETKGEPQVVQTSAAVVTTCIASSTFFFGLVVPLLYVLIDL</sequence>
<feature type="transmembrane region" description="Helical" evidence="1">
    <location>
        <begin position="334"/>
        <end position="359"/>
    </location>
</feature>
<dbReference type="PANTHER" id="PTHR38121">
    <property type="entry name" value="GH16 DOMAIN-CONTAINING PROTEIN"/>
    <property type="match status" value="1"/>
</dbReference>
<dbReference type="PANTHER" id="PTHR38121:SF4">
    <property type="entry name" value="GH16 DOMAIN-CONTAINING PROTEIN-RELATED"/>
    <property type="match status" value="1"/>
</dbReference>